<feature type="chain" id="PRO_5038660788" description="Lipoprotein LpqE" evidence="2">
    <location>
        <begin position="34"/>
        <end position="201"/>
    </location>
</feature>
<feature type="compositionally biased region" description="Basic and acidic residues" evidence="1">
    <location>
        <begin position="186"/>
        <end position="201"/>
    </location>
</feature>
<evidence type="ECO:0000313" key="4">
    <source>
        <dbReference type="Proteomes" id="UP000035548"/>
    </source>
</evidence>
<dbReference type="EMBL" id="CP011546">
    <property type="protein sequence ID" value="AKK11855.1"/>
    <property type="molecule type" value="Genomic_DNA"/>
</dbReference>
<evidence type="ECO:0000256" key="2">
    <source>
        <dbReference type="SAM" id="SignalP"/>
    </source>
</evidence>
<dbReference type="AlphaFoldDB" id="A0A0G3HGH4"/>
<keyword evidence="4" id="KW-1185">Reference proteome</keyword>
<feature type="region of interest" description="Disordered" evidence="1">
    <location>
        <begin position="182"/>
        <end position="201"/>
    </location>
</feature>
<sequence length="201" mass="21089">MTALEDQNVKSLKSAARCASLASAAALTALALASCSAGQISQTANQVAPVDGMTAGDRVEGVSVYDVTVFVDEETNEASLKFVATNQDTTGTAHTIESITVDGVKVDLADNVAIEEGCTLLGDTARHLDLIKQADETSACINYTATEVDNQGWAYASDVPVTFTFDKHEPIELVTTVSAPTPEAGTFERDYGHSEHAGHAH</sequence>
<dbReference type="PATRIC" id="fig|1072256.5.peg.1858"/>
<dbReference type="Proteomes" id="UP000035548">
    <property type="component" value="Chromosome"/>
</dbReference>
<feature type="signal peptide" evidence="2">
    <location>
        <begin position="1"/>
        <end position="33"/>
    </location>
</feature>
<dbReference type="KEGG" id="cut:CUTER_09435"/>
<name>A0A0G3HGH4_9CORY</name>
<protein>
    <recommendedName>
        <fullName evidence="5">Lipoprotein LpqE</fullName>
    </recommendedName>
</protein>
<gene>
    <name evidence="3" type="ORF">CUTER_09435</name>
</gene>
<reference evidence="3 4" key="1">
    <citation type="journal article" date="2015" name="Genome Announc.">
        <title>Virulence Factor Genes Detected in the Complete Genome Sequence of Corynebacterium uterequi DSM 45634, Isolated from the Uterus of a Maiden Mare.</title>
        <authorList>
            <person name="Ruckert C."/>
            <person name="Kriete M."/>
            <person name="Jaenicke S."/>
            <person name="Winkler A."/>
            <person name="Tauch A."/>
        </authorList>
    </citation>
    <scope>NUCLEOTIDE SEQUENCE [LARGE SCALE GENOMIC DNA]</scope>
    <source>
        <strain evidence="3 4">DSM 45634</strain>
    </source>
</reference>
<organism evidence="3 4">
    <name type="scientific">Corynebacterium uterequi</name>
    <dbReference type="NCBI Taxonomy" id="1072256"/>
    <lineage>
        <taxon>Bacteria</taxon>
        <taxon>Bacillati</taxon>
        <taxon>Actinomycetota</taxon>
        <taxon>Actinomycetes</taxon>
        <taxon>Mycobacteriales</taxon>
        <taxon>Corynebacteriaceae</taxon>
        <taxon>Corynebacterium</taxon>
    </lineage>
</organism>
<proteinExistence type="predicted"/>
<evidence type="ECO:0000256" key="1">
    <source>
        <dbReference type="SAM" id="MobiDB-lite"/>
    </source>
</evidence>
<accession>A0A0G3HGH4</accession>
<evidence type="ECO:0008006" key="5">
    <source>
        <dbReference type="Google" id="ProtNLM"/>
    </source>
</evidence>
<evidence type="ECO:0000313" key="3">
    <source>
        <dbReference type="EMBL" id="AKK11855.1"/>
    </source>
</evidence>
<keyword evidence="2" id="KW-0732">Signal</keyword>
<dbReference type="STRING" id="1072256.CUTER_09435"/>
<reference evidence="4" key="2">
    <citation type="submission" date="2015-05" db="EMBL/GenBank/DDBJ databases">
        <title>Complete genome sequence of Corynebacterium uterequi DSM 45634, isolated from the uterus of a maiden mare.</title>
        <authorList>
            <person name="Ruckert C."/>
            <person name="Albersmeier A."/>
            <person name="Winkler A."/>
            <person name="Tauch A."/>
        </authorList>
    </citation>
    <scope>NUCLEOTIDE SEQUENCE [LARGE SCALE GENOMIC DNA]</scope>
    <source>
        <strain evidence="4">DSM 45634</strain>
    </source>
</reference>